<evidence type="ECO:0000256" key="1">
    <source>
        <dbReference type="SAM" id="Phobius"/>
    </source>
</evidence>
<keyword evidence="1" id="KW-0472">Membrane</keyword>
<dbReference type="Proteomes" id="UP001250932">
    <property type="component" value="Unassembled WGS sequence"/>
</dbReference>
<feature type="transmembrane region" description="Helical" evidence="1">
    <location>
        <begin position="12"/>
        <end position="33"/>
    </location>
</feature>
<proteinExistence type="predicted"/>
<comment type="caution">
    <text evidence="2">The sequence shown here is derived from an EMBL/GenBank/DDBJ whole genome shotgun (WGS) entry which is preliminary data.</text>
</comment>
<keyword evidence="1" id="KW-1133">Transmembrane helix</keyword>
<feature type="transmembrane region" description="Helical" evidence="1">
    <location>
        <begin position="131"/>
        <end position="155"/>
    </location>
</feature>
<gene>
    <name evidence="2" type="ORF">PPG34_10270</name>
</gene>
<protein>
    <submittedName>
        <fullName evidence="2">Uncharacterized protein</fullName>
    </submittedName>
</protein>
<feature type="transmembrane region" description="Helical" evidence="1">
    <location>
        <begin position="175"/>
        <end position="194"/>
    </location>
</feature>
<feature type="transmembrane region" description="Helical" evidence="1">
    <location>
        <begin position="39"/>
        <end position="61"/>
    </location>
</feature>
<dbReference type="EMBL" id="JAQOUE010000001">
    <property type="protein sequence ID" value="MDT7042736.1"/>
    <property type="molecule type" value="Genomic_DNA"/>
</dbReference>
<sequence length="240" mass="26480">MVVWGDRFHFGRLLIVPVGLWVLIHLLETYLIGVVEDTWVQIGLSFIAIIPASIIFTIFAIPCHRSILIGKHVVPQFGFGGWAMRETQFLLRFTGIYIIGLLMMFSPILVLAMGGSAFVPPQISGPFFGSWLLLMVIAFFPIVGRLSLILPSIALNLDQDFSSVWALSIGNGWRLGILVAGIPVAFLFLPTIIGDLSMEKFGFGATIIYEIAHCFLILIEVAILSISYQKLVKWKVGAAS</sequence>
<keyword evidence="1" id="KW-0812">Transmembrane</keyword>
<evidence type="ECO:0000313" key="3">
    <source>
        <dbReference type="Proteomes" id="UP001250932"/>
    </source>
</evidence>
<accession>A0ABU3K8L7</accession>
<reference evidence="2 3" key="1">
    <citation type="journal article" date="2023" name="ISME J.">
        <title>Cultivation and genomic characterization of novel and ubiquitous marine nitrite-oxidizing bacteria from the Nitrospirales.</title>
        <authorList>
            <person name="Mueller A.J."/>
            <person name="Daebeler A."/>
            <person name="Herbold C.W."/>
            <person name="Kirkegaard R.H."/>
            <person name="Daims H."/>
        </authorList>
    </citation>
    <scope>NUCLEOTIDE SEQUENCE [LARGE SCALE GENOMIC DNA]</scope>
    <source>
        <strain evidence="2 3">EB</strain>
    </source>
</reference>
<feature type="transmembrane region" description="Helical" evidence="1">
    <location>
        <begin position="94"/>
        <end position="119"/>
    </location>
</feature>
<evidence type="ECO:0000313" key="2">
    <source>
        <dbReference type="EMBL" id="MDT7042736.1"/>
    </source>
</evidence>
<name>A0ABU3K8L7_9BACT</name>
<organism evidence="2 3">
    <name type="scientific">Candidatus Nitronereus thalassa</name>
    <dbReference type="NCBI Taxonomy" id="3020898"/>
    <lineage>
        <taxon>Bacteria</taxon>
        <taxon>Pseudomonadati</taxon>
        <taxon>Nitrospirota</taxon>
        <taxon>Nitrospiria</taxon>
        <taxon>Nitrospirales</taxon>
        <taxon>Nitrospiraceae</taxon>
        <taxon>Candidatus Nitronereus</taxon>
    </lineage>
</organism>
<keyword evidence="3" id="KW-1185">Reference proteome</keyword>
<dbReference type="RefSeq" id="WP_313833186.1">
    <property type="nucleotide sequence ID" value="NZ_JAQOUE010000001.1"/>
</dbReference>
<feature type="transmembrane region" description="Helical" evidence="1">
    <location>
        <begin position="206"/>
        <end position="226"/>
    </location>
</feature>